<gene>
    <name evidence="3" type="ORF">A3C11_02255</name>
</gene>
<dbReference type="SUPFAM" id="SSF53756">
    <property type="entry name" value="UDP-Glycosyltransferase/glycogen phosphorylase"/>
    <property type="match status" value="1"/>
</dbReference>
<dbReference type="Gene3D" id="3.40.50.2000">
    <property type="entry name" value="Glycogen Phosphorylase B"/>
    <property type="match status" value="2"/>
</dbReference>
<dbReference type="Proteomes" id="UP000177362">
    <property type="component" value="Unassembled WGS sequence"/>
</dbReference>
<reference evidence="3 4" key="1">
    <citation type="journal article" date="2016" name="Nat. Commun.">
        <title>Thousands of microbial genomes shed light on interconnected biogeochemical processes in an aquifer system.</title>
        <authorList>
            <person name="Anantharaman K."/>
            <person name="Brown C.T."/>
            <person name="Hug L.A."/>
            <person name="Sharon I."/>
            <person name="Castelle C.J."/>
            <person name="Probst A.J."/>
            <person name="Thomas B.C."/>
            <person name="Singh A."/>
            <person name="Wilkins M.J."/>
            <person name="Karaoz U."/>
            <person name="Brodie E.L."/>
            <person name="Williams K.H."/>
            <person name="Hubbard S.S."/>
            <person name="Banfield J.F."/>
        </authorList>
    </citation>
    <scope>NUCLEOTIDE SEQUENCE [LARGE SCALE GENOMIC DNA]</scope>
</reference>
<evidence type="ECO:0000313" key="4">
    <source>
        <dbReference type="Proteomes" id="UP000177362"/>
    </source>
</evidence>
<sequence length="375" mass="42607">MKLIYISPLRYPSEKAGSLFSMKACEAFAEEGLLVELWVPRRRNPIRHDPFDYYGIKRNFRLVYLPVVDLSPLPFFYFPLALSFAVSVFVYALIRRIPQAIYYSHEEFALFLLTYLSGRTVYEIHDFPGKSVLFRYLFRRLDFVVANNQWKAPKIKERFSFPPERILAVPNGVDLAQFSIPLSKEDARQKLGLPSAGKVIVYTGSLFGWKGVNTLVEAARVFSEGVAVYCVGGGEKDSADFRKKYADISSLHLVGQRPHAEIPLWLRAADVLVLPNTAREDISKYYTSPMKLFEYMASGTPIVASDLPSVREVVNEKLVYFFEPDNVADLTRAVEDVLGNPSDAAKKSARAYTTVQRYTWNVRAKEIINEIGIAK</sequence>
<evidence type="ECO:0000313" key="3">
    <source>
        <dbReference type="EMBL" id="OHA00394.1"/>
    </source>
</evidence>
<comment type="caution">
    <text evidence="3">The sequence shown here is derived from an EMBL/GenBank/DDBJ whole genome shotgun (WGS) entry which is preliminary data.</text>
</comment>
<dbReference type="PANTHER" id="PTHR12526">
    <property type="entry name" value="GLYCOSYLTRANSFERASE"/>
    <property type="match status" value="1"/>
</dbReference>
<keyword evidence="1" id="KW-1133">Transmembrane helix</keyword>
<name>A0A1G2KM94_9BACT</name>
<evidence type="ECO:0000256" key="1">
    <source>
        <dbReference type="SAM" id="Phobius"/>
    </source>
</evidence>
<feature type="transmembrane region" description="Helical" evidence="1">
    <location>
        <begin position="75"/>
        <end position="94"/>
    </location>
</feature>
<dbReference type="CDD" id="cd03801">
    <property type="entry name" value="GT4_PimA-like"/>
    <property type="match status" value="1"/>
</dbReference>
<feature type="domain" description="Glycosyltransferase subfamily 4-like N-terminal" evidence="2">
    <location>
        <begin position="25"/>
        <end position="176"/>
    </location>
</feature>
<protein>
    <recommendedName>
        <fullName evidence="2">Glycosyltransferase subfamily 4-like N-terminal domain-containing protein</fullName>
    </recommendedName>
</protein>
<dbReference type="STRING" id="1802271.A3C11_02255"/>
<dbReference type="AlphaFoldDB" id="A0A1G2KM94"/>
<organism evidence="3 4">
    <name type="scientific">Candidatus Sungbacteria bacterium RIFCSPHIGHO2_02_FULL_49_12</name>
    <dbReference type="NCBI Taxonomy" id="1802271"/>
    <lineage>
        <taxon>Bacteria</taxon>
        <taxon>Candidatus Sungiibacteriota</taxon>
    </lineage>
</organism>
<dbReference type="EMBL" id="MHQJ01000048">
    <property type="protein sequence ID" value="OHA00394.1"/>
    <property type="molecule type" value="Genomic_DNA"/>
</dbReference>
<keyword evidence="1" id="KW-0812">Transmembrane</keyword>
<proteinExistence type="predicted"/>
<keyword evidence="1" id="KW-0472">Membrane</keyword>
<accession>A0A1G2KM94</accession>
<dbReference type="PANTHER" id="PTHR12526:SF622">
    <property type="entry name" value="GLYCOSYLTRANSFERASE (GROUP I)"/>
    <property type="match status" value="1"/>
</dbReference>
<evidence type="ECO:0000259" key="2">
    <source>
        <dbReference type="Pfam" id="PF13439"/>
    </source>
</evidence>
<dbReference type="Pfam" id="PF13439">
    <property type="entry name" value="Glyco_transf_4"/>
    <property type="match status" value="1"/>
</dbReference>
<dbReference type="InterPro" id="IPR028098">
    <property type="entry name" value="Glyco_trans_4-like_N"/>
</dbReference>
<dbReference type="Pfam" id="PF13692">
    <property type="entry name" value="Glyco_trans_1_4"/>
    <property type="match status" value="1"/>
</dbReference>